<feature type="transmembrane region" description="Helical" evidence="8">
    <location>
        <begin position="294"/>
        <end position="313"/>
    </location>
</feature>
<proteinExistence type="inferred from homology"/>
<feature type="transmembrane region" description="Helical" evidence="8">
    <location>
        <begin position="21"/>
        <end position="41"/>
    </location>
</feature>
<evidence type="ECO:0000256" key="1">
    <source>
        <dbReference type="ARBA" id="ARBA00004651"/>
    </source>
</evidence>
<evidence type="ECO:0000256" key="4">
    <source>
        <dbReference type="ARBA" id="ARBA00022475"/>
    </source>
</evidence>
<evidence type="ECO:0000256" key="3">
    <source>
        <dbReference type="ARBA" id="ARBA00022448"/>
    </source>
</evidence>
<keyword evidence="6 8" id="KW-1133">Transmembrane helix</keyword>
<organism evidence="10 11">
    <name type="scientific">Candidatus Abyssobacteria bacterium SURF_17</name>
    <dbReference type="NCBI Taxonomy" id="2093361"/>
    <lineage>
        <taxon>Bacteria</taxon>
        <taxon>Pseudomonadati</taxon>
        <taxon>Candidatus Hydrogenedentota</taxon>
        <taxon>Candidatus Abyssobacteria</taxon>
    </lineage>
</organism>
<feature type="transmembrane region" description="Helical" evidence="8">
    <location>
        <begin position="319"/>
        <end position="336"/>
    </location>
</feature>
<dbReference type="Gene3D" id="3.40.1710.10">
    <property type="entry name" value="abc type-2 transporter like domain"/>
    <property type="match status" value="1"/>
</dbReference>
<dbReference type="AlphaFoldDB" id="A0A419ER99"/>
<evidence type="ECO:0000259" key="9">
    <source>
        <dbReference type="PROSITE" id="PS51012"/>
    </source>
</evidence>
<evidence type="ECO:0000313" key="10">
    <source>
        <dbReference type="EMBL" id="RJP65927.1"/>
    </source>
</evidence>
<evidence type="ECO:0000313" key="11">
    <source>
        <dbReference type="Proteomes" id="UP000285961"/>
    </source>
</evidence>
<sequence>MFERIKHMLIKEFIQVFRDPKMKGVIFMMPIIQVLVFGYAVTTDVKHVATAVYDLDNSVASRELVARFVKSGYFDIVEYVGEERRARELVDRGKVNAVLRINYGFEDDLRAGRTAQLQVIVDGTDSNTAGIVLDYSSRIASQFSQKVLITRLTRLKGMYEEPARVELETRAWFNENLESRNFYVPGVIAIIVMLITLMLTSMAVVREKEIGTMEQIIVTPITSGEFILGKTVPFALIGFADVILITVIGVFWFGVPIRGNLALLFAATALYLMTTLGVGLLISTVSHTQQQAMMSTFFFYFPAVLLSGFMFPIRNMPVIIQWFTYLNPLRYFLVIIRGIFLKGVGPSVLWPQMLALAVMGLITLWLATRRFKKTLA</sequence>
<feature type="transmembrane region" description="Helical" evidence="8">
    <location>
        <begin position="261"/>
        <end position="282"/>
    </location>
</feature>
<dbReference type="Pfam" id="PF12698">
    <property type="entry name" value="ABC2_membrane_3"/>
    <property type="match status" value="1"/>
</dbReference>
<gene>
    <name evidence="10" type="ORF">C4532_17015</name>
</gene>
<feature type="transmembrane region" description="Helical" evidence="8">
    <location>
        <begin position="348"/>
        <end position="367"/>
    </location>
</feature>
<dbReference type="PANTHER" id="PTHR30294">
    <property type="entry name" value="MEMBRANE COMPONENT OF ABC TRANSPORTER YHHJ-RELATED"/>
    <property type="match status" value="1"/>
</dbReference>
<reference evidence="10 11" key="1">
    <citation type="journal article" date="2017" name="ISME J.">
        <title>Energy and carbon metabolisms in a deep terrestrial subsurface fluid microbial community.</title>
        <authorList>
            <person name="Momper L."/>
            <person name="Jungbluth S.P."/>
            <person name="Lee M.D."/>
            <person name="Amend J.P."/>
        </authorList>
    </citation>
    <scope>NUCLEOTIDE SEQUENCE [LARGE SCALE GENOMIC DNA]</scope>
    <source>
        <strain evidence="10">SURF_17</strain>
    </source>
</reference>
<keyword evidence="7 8" id="KW-0472">Membrane</keyword>
<accession>A0A419ER99</accession>
<comment type="subcellular location">
    <subcellularLocation>
        <location evidence="1 8">Cell membrane</location>
        <topology evidence="1 8">Multi-pass membrane protein</topology>
    </subcellularLocation>
</comment>
<comment type="similarity">
    <text evidence="2 8">Belongs to the ABC-2 integral membrane protein family.</text>
</comment>
<name>A0A419ER99_9BACT</name>
<evidence type="ECO:0000256" key="6">
    <source>
        <dbReference type="ARBA" id="ARBA00022989"/>
    </source>
</evidence>
<protein>
    <recommendedName>
        <fullName evidence="8">Transport permease protein</fullName>
    </recommendedName>
</protein>
<dbReference type="Proteomes" id="UP000285961">
    <property type="component" value="Unassembled WGS sequence"/>
</dbReference>
<dbReference type="InterPro" id="IPR047817">
    <property type="entry name" value="ABC2_TM_bact-type"/>
</dbReference>
<keyword evidence="3 8" id="KW-0813">Transport</keyword>
<feature type="transmembrane region" description="Helical" evidence="8">
    <location>
        <begin position="182"/>
        <end position="205"/>
    </location>
</feature>
<comment type="caution">
    <text evidence="10">The sequence shown here is derived from an EMBL/GenBank/DDBJ whole genome shotgun (WGS) entry which is preliminary data.</text>
</comment>
<evidence type="ECO:0000256" key="2">
    <source>
        <dbReference type="ARBA" id="ARBA00007783"/>
    </source>
</evidence>
<dbReference type="GO" id="GO:0140359">
    <property type="term" value="F:ABC-type transporter activity"/>
    <property type="evidence" value="ECO:0007669"/>
    <property type="project" value="InterPro"/>
</dbReference>
<evidence type="ECO:0000256" key="8">
    <source>
        <dbReference type="RuleBase" id="RU361157"/>
    </source>
</evidence>
<feature type="domain" description="ABC transmembrane type-2" evidence="9">
    <location>
        <begin position="136"/>
        <end position="374"/>
    </location>
</feature>
<dbReference type="EMBL" id="QZKI01000121">
    <property type="protein sequence ID" value="RJP65927.1"/>
    <property type="molecule type" value="Genomic_DNA"/>
</dbReference>
<dbReference type="InterPro" id="IPR051449">
    <property type="entry name" value="ABC-2_transporter_component"/>
</dbReference>
<dbReference type="PANTHER" id="PTHR30294:SF29">
    <property type="entry name" value="MULTIDRUG ABC TRANSPORTER PERMEASE YBHS-RELATED"/>
    <property type="match status" value="1"/>
</dbReference>
<dbReference type="PRINTS" id="PR00164">
    <property type="entry name" value="ABC2TRNSPORT"/>
</dbReference>
<keyword evidence="5 8" id="KW-0812">Transmembrane</keyword>
<keyword evidence="4 8" id="KW-1003">Cell membrane</keyword>
<dbReference type="InterPro" id="IPR013525">
    <property type="entry name" value="ABC2_TM"/>
</dbReference>
<dbReference type="GO" id="GO:0043190">
    <property type="term" value="C:ATP-binding cassette (ABC) transporter complex"/>
    <property type="evidence" value="ECO:0007669"/>
    <property type="project" value="InterPro"/>
</dbReference>
<dbReference type="PROSITE" id="PS51012">
    <property type="entry name" value="ABC_TM2"/>
    <property type="match status" value="1"/>
</dbReference>
<feature type="transmembrane region" description="Helical" evidence="8">
    <location>
        <begin position="234"/>
        <end position="255"/>
    </location>
</feature>
<evidence type="ECO:0000256" key="5">
    <source>
        <dbReference type="ARBA" id="ARBA00022692"/>
    </source>
</evidence>
<evidence type="ECO:0000256" key="7">
    <source>
        <dbReference type="ARBA" id="ARBA00023136"/>
    </source>
</evidence>
<dbReference type="InterPro" id="IPR000412">
    <property type="entry name" value="ABC_2_transport"/>
</dbReference>